<evidence type="ECO:0000313" key="2">
    <source>
        <dbReference type="Proteomes" id="UP001597049"/>
    </source>
</evidence>
<organism evidence="1 2">
    <name type="scientific">Psychroflexus salinarum</name>
    <dbReference type="NCBI Taxonomy" id="546024"/>
    <lineage>
        <taxon>Bacteria</taxon>
        <taxon>Pseudomonadati</taxon>
        <taxon>Bacteroidota</taxon>
        <taxon>Flavobacteriia</taxon>
        <taxon>Flavobacteriales</taxon>
        <taxon>Flavobacteriaceae</taxon>
        <taxon>Psychroflexus</taxon>
    </lineage>
</organism>
<keyword evidence="2" id="KW-1185">Reference proteome</keyword>
<sequence>MKYFLFTSLMICLVSCQNSSENNAKTEMSSAKTEAILEENINQEFWDRISKLKGETFEGVVIEAPDGDDFRGKRLLMHVLDVKKDTIYIPFNVGENRSRTWILTKTKDGIQLKHDHRNEDGSDDEVTMYGGVTPNTGFDGLAMFPADQETVHLLPGTATNLWWITIDDKKFTYNLRRIGSSVKFSIGFDLESPIDKPEPSWGWENYKSE</sequence>
<dbReference type="Proteomes" id="UP001597049">
    <property type="component" value="Unassembled WGS sequence"/>
</dbReference>
<comment type="caution">
    <text evidence="1">The sequence shown here is derived from an EMBL/GenBank/DDBJ whole genome shotgun (WGS) entry which is preliminary data.</text>
</comment>
<dbReference type="RefSeq" id="WP_379656767.1">
    <property type="nucleotide sequence ID" value="NZ_JBHTIV010000005.1"/>
</dbReference>
<proteinExistence type="predicted"/>
<protein>
    <submittedName>
        <fullName evidence="1">Uncharacterized protein</fullName>
    </submittedName>
</protein>
<name>A0ABW3GLD9_9FLAO</name>
<accession>A0ABW3GLD9</accession>
<dbReference type="EMBL" id="JBHTIV010000005">
    <property type="protein sequence ID" value="MFD0931431.1"/>
    <property type="molecule type" value="Genomic_DNA"/>
</dbReference>
<gene>
    <name evidence="1" type="ORF">ACFQ0R_02350</name>
</gene>
<reference evidence="2" key="1">
    <citation type="journal article" date="2019" name="Int. J. Syst. Evol. Microbiol.">
        <title>The Global Catalogue of Microorganisms (GCM) 10K type strain sequencing project: providing services to taxonomists for standard genome sequencing and annotation.</title>
        <authorList>
            <consortium name="The Broad Institute Genomics Platform"/>
            <consortium name="The Broad Institute Genome Sequencing Center for Infectious Disease"/>
            <person name="Wu L."/>
            <person name="Ma J."/>
        </authorList>
    </citation>
    <scope>NUCLEOTIDE SEQUENCE [LARGE SCALE GENOMIC DNA]</scope>
    <source>
        <strain evidence="2">CCUG 56752</strain>
    </source>
</reference>
<evidence type="ECO:0000313" key="1">
    <source>
        <dbReference type="EMBL" id="MFD0931431.1"/>
    </source>
</evidence>